<dbReference type="Proteomes" id="UP000054683">
    <property type="component" value="Unassembled WGS sequence"/>
</dbReference>
<proteinExistence type="predicted"/>
<protein>
    <submittedName>
        <fullName evidence="1">Plasmid related protein</fullName>
    </submittedName>
</protein>
<reference evidence="1 2" key="1">
    <citation type="submission" date="2016-01" db="EMBL/GenBank/DDBJ databases">
        <authorList>
            <person name="Oliw E.H."/>
        </authorList>
    </citation>
    <scope>NUCLEOTIDE SEQUENCE [LARGE SCALE GENOMIC DNA]</scope>
    <source>
        <strain evidence="1">LMG 27134</strain>
    </source>
</reference>
<sequence length="141" mass="15165">MPTLHYFHELSSAQRDEARTLAPSNAPEAQCYVVGSAGQIIRAVELKPLFPTGELAAGEVVRAQLASAGRSEIEFALRHATGDWSEMTPDEQARNLIAIEQGGAVLSRFSLRADHSVYVLTNAQRSSTTILAGVGQPADFE</sequence>
<accession>A0A158JXP0</accession>
<evidence type="ECO:0000313" key="1">
    <source>
        <dbReference type="EMBL" id="SAL73179.1"/>
    </source>
</evidence>
<dbReference type="RefSeq" id="WP_062092951.1">
    <property type="nucleotide sequence ID" value="NZ_FCOK02000130.1"/>
</dbReference>
<dbReference type="AlphaFoldDB" id="A0A158JXP0"/>
<organism evidence="1 2">
    <name type="scientific">Caballeronia udeis</name>
    <dbReference type="NCBI Taxonomy" id="1232866"/>
    <lineage>
        <taxon>Bacteria</taxon>
        <taxon>Pseudomonadati</taxon>
        <taxon>Pseudomonadota</taxon>
        <taxon>Betaproteobacteria</taxon>
        <taxon>Burkholderiales</taxon>
        <taxon>Burkholderiaceae</taxon>
        <taxon>Caballeronia</taxon>
    </lineage>
</organism>
<gene>
    <name evidence="1" type="ORF">AWB69_08941</name>
</gene>
<dbReference type="EMBL" id="FCOK02000130">
    <property type="protein sequence ID" value="SAL73179.1"/>
    <property type="molecule type" value="Genomic_DNA"/>
</dbReference>
<evidence type="ECO:0000313" key="2">
    <source>
        <dbReference type="Proteomes" id="UP000054683"/>
    </source>
</evidence>
<name>A0A158JXP0_9BURK</name>